<gene>
    <name evidence="3" type="ORF">FWILDA_LOCUS13219</name>
</gene>
<dbReference type="GO" id="GO:0005524">
    <property type="term" value="F:ATP binding"/>
    <property type="evidence" value="ECO:0007669"/>
    <property type="project" value="InterPro"/>
</dbReference>
<feature type="region of interest" description="Disordered" evidence="1">
    <location>
        <begin position="543"/>
        <end position="565"/>
    </location>
</feature>
<dbReference type="PROSITE" id="PS50160">
    <property type="entry name" value="DNA_LIGASE_A3"/>
    <property type="match status" value="1"/>
</dbReference>
<dbReference type="OrthoDB" id="2323536at2759"/>
<dbReference type="AlphaFoldDB" id="A0A9W4WUY0"/>
<sequence>MTTTLNSSTHLNFVSPNYEGVHSYFKKVEAQNWQIKHYLSYRLKEDEIILPWTAVYDDWQKSLNVLVKNRTKQIPGSVHGFCSNLLEIDDILKDSKDLYEEFHEQYLNLQISERIQLVDKSLFSSLMVSKHFRKVTSGKKRSHGGKDKISMKIRNTHGVLTKDALDPSNNSHLAPSLDENDNLLLTSSSQVTSDILAKKLVKVGKGIARYNVIYLPECNKNDLIRATFEEEWQTFENFFNKAEEEITSKISSPIKKVENILNKYREALDKATDGAYVELDSVMINYSYQDGYKFRRDWLEYWVNNVYCKFLICFQLSRHVLNDKSSSEYQYRDWFVNLLLEDLFLDINSLIRLSTGEVENMHRKSQKNLSKLPEDRRQIGWYHDGILTVNINGVEEYIGILEVVGNAIVEDHVKMIADRDKILKAMRLAIFQLEQTLRNNGIIDEKQLQNNLETFGILVDRRDFIIYAMHYYDGVYLVDETDLSFIIPNTPMQLYLIEDIIKKLLSFRARVEYLNTRIKTLLRDKTSASRSLLRRTTTAVDVSPGISNSKQHSARINAHKSSAKK</sequence>
<name>A0A9W4WUY0_9GLOM</name>
<dbReference type="EMBL" id="CAMKVN010004776">
    <property type="protein sequence ID" value="CAI2187712.1"/>
    <property type="molecule type" value="Genomic_DNA"/>
</dbReference>
<dbReference type="GO" id="GO:0006310">
    <property type="term" value="P:DNA recombination"/>
    <property type="evidence" value="ECO:0007669"/>
    <property type="project" value="InterPro"/>
</dbReference>
<feature type="domain" description="ATP-dependent DNA ligase family profile" evidence="2">
    <location>
        <begin position="210"/>
        <end position="300"/>
    </location>
</feature>
<organism evidence="3 4">
    <name type="scientific">Funneliformis geosporum</name>
    <dbReference type="NCBI Taxonomy" id="1117311"/>
    <lineage>
        <taxon>Eukaryota</taxon>
        <taxon>Fungi</taxon>
        <taxon>Fungi incertae sedis</taxon>
        <taxon>Mucoromycota</taxon>
        <taxon>Glomeromycotina</taxon>
        <taxon>Glomeromycetes</taxon>
        <taxon>Glomerales</taxon>
        <taxon>Glomeraceae</taxon>
        <taxon>Funneliformis</taxon>
    </lineage>
</organism>
<comment type="caution">
    <text evidence="3">The sequence shown here is derived from an EMBL/GenBank/DDBJ whole genome shotgun (WGS) entry which is preliminary data.</text>
</comment>
<reference evidence="3" key="1">
    <citation type="submission" date="2022-08" db="EMBL/GenBank/DDBJ databases">
        <authorList>
            <person name="Kallberg Y."/>
            <person name="Tangrot J."/>
            <person name="Rosling A."/>
        </authorList>
    </citation>
    <scope>NUCLEOTIDE SEQUENCE</scope>
    <source>
        <strain evidence="3">Wild A</strain>
    </source>
</reference>
<dbReference type="InterPro" id="IPR012310">
    <property type="entry name" value="DNA_ligase_ATP-dep_cent"/>
</dbReference>
<protein>
    <submittedName>
        <fullName evidence="3">19761_t:CDS:1</fullName>
    </submittedName>
</protein>
<evidence type="ECO:0000259" key="2">
    <source>
        <dbReference type="PROSITE" id="PS50160"/>
    </source>
</evidence>
<evidence type="ECO:0000256" key="1">
    <source>
        <dbReference type="SAM" id="MobiDB-lite"/>
    </source>
</evidence>
<dbReference type="Proteomes" id="UP001153678">
    <property type="component" value="Unassembled WGS sequence"/>
</dbReference>
<evidence type="ECO:0000313" key="3">
    <source>
        <dbReference type="EMBL" id="CAI2187712.1"/>
    </source>
</evidence>
<accession>A0A9W4WUY0</accession>
<proteinExistence type="predicted"/>
<dbReference type="GO" id="GO:0003910">
    <property type="term" value="F:DNA ligase (ATP) activity"/>
    <property type="evidence" value="ECO:0007669"/>
    <property type="project" value="InterPro"/>
</dbReference>
<evidence type="ECO:0000313" key="4">
    <source>
        <dbReference type="Proteomes" id="UP001153678"/>
    </source>
</evidence>
<dbReference type="GO" id="GO:0006281">
    <property type="term" value="P:DNA repair"/>
    <property type="evidence" value="ECO:0007669"/>
    <property type="project" value="InterPro"/>
</dbReference>
<keyword evidence="4" id="KW-1185">Reference proteome</keyword>